<dbReference type="SUPFAM" id="SSF50814">
    <property type="entry name" value="Lipocalins"/>
    <property type="match status" value="1"/>
</dbReference>
<evidence type="ECO:0000313" key="1">
    <source>
        <dbReference type="EMBL" id="SDG23621.1"/>
    </source>
</evidence>
<evidence type="ECO:0000313" key="2">
    <source>
        <dbReference type="Proteomes" id="UP000199708"/>
    </source>
</evidence>
<dbReference type="RefSeq" id="WP_090289752.1">
    <property type="nucleotide sequence ID" value="NZ_FNCK01000004.1"/>
</dbReference>
<dbReference type="InterPro" id="IPR015231">
    <property type="entry name" value="DUF1934"/>
</dbReference>
<dbReference type="InterPro" id="IPR012674">
    <property type="entry name" value="Calycin"/>
</dbReference>
<evidence type="ECO:0008006" key="3">
    <source>
        <dbReference type="Google" id="ProtNLM"/>
    </source>
</evidence>
<dbReference type="STRING" id="120956.SAMN05421791_10460"/>
<accession>A0A1G7SL02</accession>
<gene>
    <name evidence="1" type="ORF">SAMN05421791_10460</name>
</gene>
<protein>
    <recommendedName>
        <fullName evidence="3">DUF1934 domain-containing protein</fullName>
    </recommendedName>
</protein>
<dbReference type="EMBL" id="FNCK01000004">
    <property type="protein sequence ID" value="SDG23621.1"/>
    <property type="molecule type" value="Genomic_DNA"/>
</dbReference>
<organism evidence="1 2">
    <name type="scientific">Facklamia miroungae</name>
    <dbReference type="NCBI Taxonomy" id="120956"/>
    <lineage>
        <taxon>Bacteria</taxon>
        <taxon>Bacillati</taxon>
        <taxon>Bacillota</taxon>
        <taxon>Bacilli</taxon>
        <taxon>Lactobacillales</taxon>
        <taxon>Aerococcaceae</taxon>
        <taxon>Facklamia</taxon>
    </lineage>
</organism>
<keyword evidence="2" id="KW-1185">Reference proteome</keyword>
<dbReference type="Gene3D" id="2.40.128.20">
    <property type="match status" value="1"/>
</dbReference>
<dbReference type="AlphaFoldDB" id="A0A1G7SL02"/>
<reference evidence="1 2" key="1">
    <citation type="submission" date="2016-10" db="EMBL/GenBank/DDBJ databases">
        <authorList>
            <person name="de Groot N.N."/>
        </authorList>
    </citation>
    <scope>NUCLEOTIDE SEQUENCE [LARGE SCALE GENOMIC DNA]</scope>
    <source>
        <strain evidence="1 2">ATCC BAA-466</strain>
    </source>
</reference>
<proteinExistence type="predicted"/>
<sequence>MEKQVVDVYVEQKVKYAENDHSDCWEHSCQGHALSLSTYQKIIYQDQLGKKVEVKWQPPESASIKQVKVVQGQQTLIFSLHHPTITRYQSEYGILVFDIITQRIEYEESSVGKVLEISYQMRMNNQPLGDYFFHLKIS</sequence>
<dbReference type="Pfam" id="PF09148">
    <property type="entry name" value="DUF1934"/>
    <property type="match status" value="1"/>
</dbReference>
<dbReference type="OrthoDB" id="2139489at2"/>
<name>A0A1G7SL02_9LACT</name>
<dbReference type="Proteomes" id="UP000199708">
    <property type="component" value="Unassembled WGS sequence"/>
</dbReference>